<dbReference type="OrthoDB" id="444338at2759"/>
<dbReference type="Proteomes" id="UP000246740">
    <property type="component" value="Unassembled WGS sequence"/>
</dbReference>
<keyword evidence="2" id="KW-1185">Reference proteome</keyword>
<dbReference type="InParanoid" id="A0A317XY53"/>
<gene>
    <name evidence="1" type="ORF">BCV70DRAFT_13664</name>
</gene>
<sequence>MVRHPATSKMVAPERRGLLPRYTAHGLMSLSCRRTRTWTRIRLVGSTSEEQRDGSKFSWSSSHGERAARMQDKIRNSLGERLISANDKADCCTRHACRHIASCDATRRSRSV</sequence>
<dbReference type="EMBL" id="KZ819188">
    <property type="protein sequence ID" value="PWZ03227.1"/>
    <property type="molecule type" value="Genomic_DNA"/>
</dbReference>
<dbReference type="PROSITE" id="PS51257">
    <property type="entry name" value="PROKAR_LIPOPROTEIN"/>
    <property type="match status" value="1"/>
</dbReference>
<organism evidence="1 2">
    <name type="scientific">Testicularia cyperi</name>
    <dbReference type="NCBI Taxonomy" id="1882483"/>
    <lineage>
        <taxon>Eukaryota</taxon>
        <taxon>Fungi</taxon>
        <taxon>Dikarya</taxon>
        <taxon>Basidiomycota</taxon>
        <taxon>Ustilaginomycotina</taxon>
        <taxon>Ustilaginomycetes</taxon>
        <taxon>Ustilaginales</taxon>
        <taxon>Anthracoideaceae</taxon>
        <taxon>Testicularia</taxon>
    </lineage>
</organism>
<protein>
    <submittedName>
        <fullName evidence="1">Uncharacterized protein</fullName>
    </submittedName>
</protein>
<reference evidence="1 2" key="1">
    <citation type="journal article" date="2018" name="Mol. Biol. Evol.">
        <title>Broad Genomic Sampling Reveals a Smut Pathogenic Ancestry of the Fungal Clade Ustilaginomycotina.</title>
        <authorList>
            <person name="Kijpornyongpan T."/>
            <person name="Mondo S.J."/>
            <person name="Barry K."/>
            <person name="Sandor L."/>
            <person name="Lee J."/>
            <person name="Lipzen A."/>
            <person name="Pangilinan J."/>
            <person name="LaButti K."/>
            <person name="Hainaut M."/>
            <person name="Henrissat B."/>
            <person name="Grigoriev I.V."/>
            <person name="Spatafora J.W."/>
            <person name="Aime M.C."/>
        </authorList>
    </citation>
    <scope>NUCLEOTIDE SEQUENCE [LARGE SCALE GENOMIC DNA]</scope>
    <source>
        <strain evidence="1 2">MCA 3645</strain>
    </source>
</reference>
<name>A0A317XY53_9BASI</name>
<dbReference type="AlphaFoldDB" id="A0A317XY53"/>
<proteinExistence type="predicted"/>
<evidence type="ECO:0000313" key="2">
    <source>
        <dbReference type="Proteomes" id="UP000246740"/>
    </source>
</evidence>
<evidence type="ECO:0000313" key="1">
    <source>
        <dbReference type="EMBL" id="PWZ03227.1"/>
    </source>
</evidence>
<accession>A0A317XY53</accession>